<dbReference type="AlphaFoldDB" id="A0A918YVP4"/>
<evidence type="ECO:0000313" key="7">
    <source>
        <dbReference type="EMBL" id="GHE26254.1"/>
    </source>
</evidence>
<feature type="transmembrane region" description="Helical" evidence="6">
    <location>
        <begin position="317"/>
        <end position="342"/>
    </location>
</feature>
<sequence length="758" mass="76451">MHQGLTAGPAGRAGSSVVAPGGERRRGEPAPARPAARGSGTVRVPGPVRVRRDGDAGVPLAEAQASRRGRRFRARPPPGARARSTTRPRNTTRPNASPAPQAPRGHHSKPPPRHPTGAGAPARTEGPAPVTTQQIFVGLGLIVVLAVGGQVLAARLRIPAIIVLLPLGFAAGAITDTVHPDQLLGDAYPPLVSLAVAVILYDAGLGLDLRRLSGDTRRVVHRLVWFGALLTAPVAAFAAAPLLGLSAQAAAMLGTILIVSGPTVVGPVLNFVRPEERLQRILLWEGSLIDAVGGIAGALVFHALINDRKHGLGHGVLQFLGSVGIGLLGGAAGVALLWWLLVRVRLGEILGTTVQLAAVIGIAAGCDAVRDDTGLIAAIVMGVAVATLPAFELALRRPFFESLVSLAVGVLFISISATVTWASLRPVLLPALGLVAVLVLAARPLVAALSTFGTGLSPGERAFLGWMAPRGIVAASTAATFSAQLAAAGIGGANRILPATFLVIVATVTLYGLTAAPVARRLGVVRPARSRPLLVGGDPWVLELGRVLDSAGLDTLVWAGRTAERERIDAAGLELAGSDLLDCASGEGAERESVTAVYLLTADDDFNALVSALLQDDEGRSVHRLAPAESLEHGAPAGPGSGLLFGTGLTGPVLAGRFRDGAAISARPAGGPLPPGYDLLFTVGPGGRLRPAGTGTGPGAGGTGTGPGAGGTGTGPGAGGTGGTGMGGDVRNGTLILLGPAPAVARRPEGRGRGTIEG</sequence>
<feature type="transmembrane region" description="Helical" evidence="6">
    <location>
        <begin position="281"/>
        <end position="305"/>
    </location>
</feature>
<evidence type="ECO:0000256" key="6">
    <source>
        <dbReference type="SAM" id="Phobius"/>
    </source>
</evidence>
<feature type="compositionally biased region" description="Low complexity" evidence="5">
    <location>
        <begin position="80"/>
        <end position="98"/>
    </location>
</feature>
<keyword evidence="6" id="KW-0472">Membrane</keyword>
<evidence type="ECO:0008006" key="9">
    <source>
        <dbReference type="Google" id="ProtNLM"/>
    </source>
</evidence>
<keyword evidence="6" id="KW-0812">Transmembrane</keyword>
<comment type="caution">
    <text evidence="7">The sequence shown here is derived from an EMBL/GenBank/DDBJ whole genome shotgun (WGS) entry which is preliminary data.</text>
</comment>
<dbReference type="InterPro" id="IPR038770">
    <property type="entry name" value="Na+/solute_symporter_sf"/>
</dbReference>
<dbReference type="PANTHER" id="PTHR32507">
    <property type="entry name" value="NA(+)/H(+) ANTIPORTER 1"/>
    <property type="match status" value="1"/>
</dbReference>
<feature type="transmembrane region" description="Helical" evidence="6">
    <location>
        <begin position="376"/>
        <end position="395"/>
    </location>
</feature>
<keyword evidence="2" id="KW-0813">Transport</keyword>
<name>A0A918YVP4_9ACTN</name>
<accession>A0A918YVP4</accession>
<feature type="transmembrane region" description="Helical" evidence="6">
    <location>
        <begin position="402"/>
        <end position="422"/>
    </location>
</feature>
<dbReference type="Gene3D" id="1.20.1530.20">
    <property type="match status" value="1"/>
</dbReference>
<evidence type="ECO:0000256" key="4">
    <source>
        <dbReference type="ARBA" id="ARBA00023065"/>
    </source>
</evidence>
<dbReference type="GO" id="GO:0005886">
    <property type="term" value="C:plasma membrane"/>
    <property type="evidence" value="ECO:0007669"/>
    <property type="project" value="UniProtKB-SubCell"/>
</dbReference>
<reference evidence="7" key="1">
    <citation type="journal article" date="2014" name="Int. J. Syst. Evol. Microbiol.">
        <title>Complete genome sequence of Corynebacterium casei LMG S-19264T (=DSM 44701T), isolated from a smear-ripened cheese.</title>
        <authorList>
            <consortium name="US DOE Joint Genome Institute (JGI-PGF)"/>
            <person name="Walter F."/>
            <person name="Albersmeier A."/>
            <person name="Kalinowski J."/>
            <person name="Ruckert C."/>
        </authorList>
    </citation>
    <scope>NUCLEOTIDE SEQUENCE</scope>
    <source>
        <strain evidence="7">JCM 4646</strain>
    </source>
</reference>
<keyword evidence="6" id="KW-1133">Transmembrane helix</keyword>
<feature type="transmembrane region" description="Helical" evidence="6">
    <location>
        <begin position="135"/>
        <end position="153"/>
    </location>
</feature>
<keyword evidence="4" id="KW-0406">Ion transport</keyword>
<feature type="transmembrane region" description="Helical" evidence="6">
    <location>
        <begin position="471"/>
        <end position="490"/>
    </location>
</feature>
<feature type="compositionally biased region" description="Basic and acidic residues" evidence="5">
    <location>
        <begin position="746"/>
        <end position="758"/>
    </location>
</feature>
<evidence type="ECO:0000313" key="8">
    <source>
        <dbReference type="Proteomes" id="UP000617734"/>
    </source>
</evidence>
<protein>
    <recommendedName>
        <fullName evidence="9">Sodium:proton exchanger</fullName>
    </recommendedName>
</protein>
<comment type="subcellular location">
    <subcellularLocation>
        <location evidence="1">Cell membrane</location>
        <topology evidence="1">Multi-pass membrane protein</topology>
    </subcellularLocation>
</comment>
<organism evidence="7 8">
    <name type="scientific">Kitasatospora indigofera</name>
    <dbReference type="NCBI Taxonomy" id="67307"/>
    <lineage>
        <taxon>Bacteria</taxon>
        <taxon>Bacillati</taxon>
        <taxon>Actinomycetota</taxon>
        <taxon>Actinomycetes</taxon>
        <taxon>Kitasatosporales</taxon>
        <taxon>Streptomycetaceae</taxon>
        <taxon>Kitasatospora</taxon>
    </lineage>
</organism>
<proteinExistence type="predicted"/>
<dbReference type="EMBL" id="BNBO01000090">
    <property type="protein sequence ID" value="GHE26254.1"/>
    <property type="molecule type" value="Genomic_DNA"/>
</dbReference>
<evidence type="ECO:0000256" key="3">
    <source>
        <dbReference type="ARBA" id="ARBA00022449"/>
    </source>
</evidence>
<dbReference type="GO" id="GO:0006811">
    <property type="term" value="P:monoatomic ion transport"/>
    <property type="evidence" value="ECO:0007669"/>
    <property type="project" value="UniProtKB-KW"/>
</dbReference>
<feature type="transmembrane region" description="Helical" evidence="6">
    <location>
        <begin position="249"/>
        <end position="269"/>
    </location>
</feature>
<feature type="transmembrane region" description="Helical" evidence="6">
    <location>
        <begin position="496"/>
        <end position="519"/>
    </location>
</feature>
<keyword evidence="3" id="KW-0050">Antiport</keyword>
<feature type="transmembrane region" description="Helical" evidence="6">
    <location>
        <begin position="428"/>
        <end position="450"/>
    </location>
</feature>
<dbReference type="GO" id="GO:0015297">
    <property type="term" value="F:antiporter activity"/>
    <property type="evidence" value="ECO:0007669"/>
    <property type="project" value="UniProtKB-KW"/>
</dbReference>
<feature type="compositionally biased region" description="Gly residues" evidence="5">
    <location>
        <begin position="694"/>
        <end position="730"/>
    </location>
</feature>
<dbReference type="PANTHER" id="PTHR32507:SF0">
    <property type="entry name" value="NA(+)_H(+) ANTIPORTER 2-RELATED"/>
    <property type="match status" value="1"/>
</dbReference>
<keyword evidence="8" id="KW-1185">Reference proteome</keyword>
<reference evidence="7" key="2">
    <citation type="submission" date="2020-09" db="EMBL/GenBank/DDBJ databases">
        <authorList>
            <person name="Sun Q."/>
            <person name="Ohkuma M."/>
        </authorList>
    </citation>
    <scope>NUCLEOTIDE SEQUENCE</scope>
    <source>
        <strain evidence="7">JCM 4646</strain>
    </source>
</reference>
<feature type="region of interest" description="Disordered" evidence="5">
    <location>
        <begin position="689"/>
        <end position="758"/>
    </location>
</feature>
<feature type="transmembrane region" description="Helical" evidence="6">
    <location>
        <begin position="187"/>
        <end position="207"/>
    </location>
</feature>
<evidence type="ECO:0000256" key="5">
    <source>
        <dbReference type="SAM" id="MobiDB-lite"/>
    </source>
</evidence>
<feature type="transmembrane region" description="Helical" evidence="6">
    <location>
        <begin position="219"/>
        <end position="243"/>
    </location>
</feature>
<evidence type="ECO:0000256" key="2">
    <source>
        <dbReference type="ARBA" id="ARBA00022448"/>
    </source>
</evidence>
<feature type="transmembrane region" description="Helical" evidence="6">
    <location>
        <begin position="158"/>
        <end position="175"/>
    </location>
</feature>
<feature type="transmembrane region" description="Helical" evidence="6">
    <location>
        <begin position="349"/>
        <end position="370"/>
    </location>
</feature>
<gene>
    <name evidence="7" type="ORF">GCM10018781_78390</name>
</gene>
<feature type="region of interest" description="Disordered" evidence="5">
    <location>
        <begin position="1"/>
        <end position="127"/>
    </location>
</feature>
<dbReference type="Proteomes" id="UP000617734">
    <property type="component" value="Unassembled WGS sequence"/>
</dbReference>
<evidence type="ECO:0000256" key="1">
    <source>
        <dbReference type="ARBA" id="ARBA00004651"/>
    </source>
</evidence>
<feature type="compositionally biased region" description="Low complexity" evidence="5">
    <location>
        <begin position="29"/>
        <end position="48"/>
    </location>
</feature>